<organism evidence="1 2">
    <name type="scientific">Candidatus Magnetoglobus multicellularis str. Araruama</name>
    <dbReference type="NCBI Taxonomy" id="890399"/>
    <lineage>
        <taxon>Bacteria</taxon>
        <taxon>Pseudomonadati</taxon>
        <taxon>Thermodesulfobacteriota</taxon>
        <taxon>Desulfobacteria</taxon>
        <taxon>Desulfobacterales</taxon>
        <taxon>Desulfobacteraceae</taxon>
        <taxon>Candidatus Magnetoglobus</taxon>
    </lineage>
</organism>
<dbReference type="EMBL" id="ATBP01000055">
    <property type="protein sequence ID" value="ETR73510.1"/>
    <property type="molecule type" value="Genomic_DNA"/>
</dbReference>
<evidence type="ECO:0000313" key="1">
    <source>
        <dbReference type="EMBL" id="ETR73510.1"/>
    </source>
</evidence>
<sequence>MNQCPVCRKYICEKDKGLCHKCGWDINYYANGMTRFEELRFKKKLNIARRNWKILVSSVLEKRALKKQLDLS</sequence>
<evidence type="ECO:0000313" key="2">
    <source>
        <dbReference type="Proteomes" id="UP000189670"/>
    </source>
</evidence>
<accession>A0A1V1PFD3</accession>
<protein>
    <submittedName>
        <fullName evidence="1">Uncharacterized protein</fullName>
    </submittedName>
</protein>
<reference evidence="2" key="1">
    <citation type="submission" date="2012-11" db="EMBL/GenBank/DDBJ databases">
        <authorList>
            <person name="Lucero-Rivera Y.E."/>
            <person name="Tovar-Ramirez D."/>
        </authorList>
    </citation>
    <scope>NUCLEOTIDE SEQUENCE [LARGE SCALE GENOMIC DNA]</scope>
    <source>
        <strain evidence="2">Araruama</strain>
    </source>
</reference>
<proteinExistence type="predicted"/>
<gene>
    <name evidence="1" type="ORF">OMM_06884</name>
</gene>
<dbReference type="Proteomes" id="UP000189670">
    <property type="component" value="Unassembled WGS sequence"/>
</dbReference>
<dbReference type="AlphaFoldDB" id="A0A1V1PFD3"/>
<name>A0A1V1PFD3_9BACT</name>
<comment type="caution">
    <text evidence="1">The sequence shown here is derived from an EMBL/GenBank/DDBJ whole genome shotgun (WGS) entry which is preliminary data.</text>
</comment>